<organism evidence="5">
    <name type="scientific">Hadrurus spadix</name>
    <dbReference type="NCBI Taxonomy" id="141984"/>
    <lineage>
        <taxon>Eukaryota</taxon>
        <taxon>Metazoa</taxon>
        <taxon>Ecdysozoa</taxon>
        <taxon>Arthropoda</taxon>
        <taxon>Chelicerata</taxon>
        <taxon>Arachnida</taxon>
        <taxon>Scorpiones</taxon>
        <taxon>Iurida</taxon>
        <taxon>Iuroidea</taxon>
        <taxon>Hadrurus</taxon>
    </lineage>
</organism>
<evidence type="ECO:0000256" key="1">
    <source>
        <dbReference type="ARBA" id="ARBA00004613"/>
    </source>
</evidence>
<dbReference type="EMBL" id="GFAH01000320">
    <property type="protein sequence ID" value="JAV48069.1"/>
    <property type="molecule type" value="Transcribed_RNA"/>
</dbReference>
<keyword evidence="2" id="KW-0964">Secreted</keyword>
<evidence type="ECO:0000256" key="2">
    <source>
        <dbReference type="ARBA" id="ARBA00022525"/>
    </source>
</evidence>
<evidence type="ECO:0000259" key="4">
    <source>
        <dbReference type="Pfam" id="PF15430"/>
    </source>
</evidence>
<feature type="domain" description="Single" evidence="4">
    <location>
        <begin position="28"/>
        <end position="95"/>
    </location>
</feature>
<accession>A0A1W7RAA0</accession>
<dbReference type="Pfam" id="PF15430">
    <property type="entry name" value="SVWC"/>
    <property type="match status" value="1"/>
</dbReference>
<dbReference type="InterPro" id="IPR029277">
    <property type="entry name" value="SVWC_dom"/>
</dbReference>
<dbReference type="GO" id="GO:0005576">
    <property type="term" value="C:extracellular region"/>
    <property type="evidence" value="ECO:0007669"/>
    <property type="project" value="UniProtKB-SubCell"/>
</dbReference>
<sequence>MMKTMLVFVFLFAFIYAANAGPVTRRTCRNRNGGIMREGEIWKDPNHCSIYTCEIYNNEAELIGMTCAQFQVGKGCRKAPGRGKFYPNCCPRAVC</sequence>
<feature type="signal peptide" evidence="3">
    <location>
        <begin position="1"/>
        <end position="20"/>
    </location>
</feature>
<proteinExistence type="predicted"/>
<comment type="subcellular location">
    <subcellularLocation>
        <location evidence="1">Secreted</location>
    </subcellularLocation>
</comment>
<name>A0A1W7RAA0_9SCOR</name>
<reference evidence="5" key="1">
    <citation type="submission" date="2016-11" db="EMBL/GenBank/DDBJ databases">
        <title>Venom-gland transcriptomics and venom proteomics of the black-back scorpion (Hadrurus spadix) reveal detectability challenges and an unexplored realm of animal toxin diversity.</title>
        <authorList>
            <person name="Rokyta D.R."/>
            <person name="Ward M.J."/>
        </authorList>
    </citation>
    <scope>NUCLEOTIDE SEQUENCE</scope>
    <source>
        <tissue evidence="5">Venom gland</tissue>
    </source>
</reference>
<dbReference type="AlphaFoldDB" id="A0A1W7RAA0"/>
<protein>
    <submittedName>
        <fullName evidence="5">La1-like protein</fullName>
    </submittedName>
</protein>
<evidence type="ECO:0000313" key="5">
    <source>
        <dbReference type="EMBL" id="JAV48069.1"/>
    </source>
</evidence>
<keyword evidence="3" id="KW-0732">Signal</keyword>
<evidence type="ECO:0000256" key="3">
    <source>
        <dbReference type="SAM" id="SignalP"/>
    </source>
</evidence>
<feature type="chain" id="PRO_5012416280" evidence="3">
    <location>
        <begin position="21"/>
        <end position="95"/>
    </location>
</feature>